<accession>A0A3D0ZSH6</accession>
<comment type="function">
    <text evidence="7">Catalyzes the transfer of the diacylglyceryl group from phosphatidylglycerol to the sulfhydryl group of the N-terminal cysteine of a prolipoprotein, the first step in the formation of mature lipoproteins.</text>
</comment>
<dbReference type="GO" id="GO:0042158">
    <property type="term" value="P:lipoprotein biosynthetic process"/>
    <property type="evidence" value="ECO:0007669"/>
    <property type="project" value="UniProtKB-UniRule"/>
</dbReference>
<reference evidence="8 9" key="1">
    <citation type="journal article" date="2018" name="Nat. Biotechnol.">
        <title>A standardized bacterial taxonomy based on genome phylogeny substantially revises the tree of life.</title>
        <authorList>
            <person name="Parks D.H."/>
            <person name="Chuvochina M."/>
            <person name="Waite D.W."/>
            <person name="Rinke C."/>
            <person name="Skarshewski A."/>
            <person name="Chaumeil P.A."/>
            <person name="Hugenholtz P."/>
        </authorList>
    </citation>
    <scope>NUCLEOTIDE SEQUENCE [LARGE SCALE GENOMIC DNA]</scope>
    <source>
        <strain evidence="8">UBA11701</strain>
    </source>
</reference>
<protein>
    <recommendedName>
        <fullName evidence="7">Phosphatidylglycerol--prolipoprotein diacylglyceryl transferase</fullName>
        <ecNumber evidence="7">2.5.1.145</ecNumber>
    </recommendedName>
</protein>
<evidence type="ECO:0000256" key="2">
    <source>
        <dbReference type="ARBA" id="ARBA00022475"/>
    </source>
</evidence>
<dbReference type="NCBIfam" id="TIGR00544">
    <property type="entry name" value="lgt"/>
    <property type="match status" value="1"/>
</dbReference>
<dbReference type="UniPathway" id="UPA00664"/>
<keyword evidence="5 7" id="KW-1133">Transmembrane helix</keyword>
<dbReference type="Pfam" id="PF01790">
    <property type="entry name" value="LGT"/>
    <property type="match status" value="1"/>
</dbReference>
<dbReference type="InterPro" id="IPR001640">
    <property type="entry name" value="Lgt"/>
</dbReference>
<comment type="similarity">
    <text evidence="1 7">Belongs to the Lgt family.</text>
</comment>
<feature type="transmembrane region" description="Helical" evidence="7">
    <location>
        <begin position="142"/>
        <end position="159"/>
    </location>
</feature>
<evidence type="ECO:0000256" key="1">
    <source>
        <dbReference type="ARBA" id="ARBA00007150"/>
    </source>
</evidence>
<feature type="transmembrane region" description="Helical" evidence="7">
    <location>
        <begin position="197"/>
        <end position="217"/>
    </location>
</feature>
<evidence type="ECO:0000313" key="8">
    <source>
        <dbReference type="EMBL" id="HCC42364.1"/>
    </source>
</evidence>
<sequence length="222" mass="24902">MVSLYGILISISILACILTAEKVFPEKKKEIWDVGLYAVISGILGARLYHIIDYWQYYRTAPVEILKVWNGGLGIWGAVLGGIVGLSIYSSVHKKMFLETADVAATVLPLGQAIGRWGNFVNSELAGKETTLPWAIQGKHPIFFYESLSNLLLFLFLVSMTKKERVPGVLLSIYLAGYGVIRFFLEFLRVNPWKFGALYVAQMVSILSIVVSVFIFMRGRRK</sequence>
<organism evidence="8 9">
    <name type="scientific">candidate division WWE3 bacterium</name>
    <dbReference type="NCBI Taxonomy" id="2053526"/>
    <lineage>
        <taxon>Bacteria</taxon>
        <taxon>Katanobacteria</taxon>
    </lineage>
</organism>
<evidence type="ECO:0000313" key="9">
    <source>
        <dbReference type="Proteomes" id="UP000263336"/>
    </source>
</evidence>
<evidence type="ECO:0000256" key="6">
    <source>
        <dbReference type="ARBA" id="ARBA00023136"/>
    </source>
</evidence>
<dbReference type="AlphaFoldDB" id="A0A3D0ZSH6"/>
<feature type="transmembrane region" description="Helical" evidence="7">
    <location>
        <begin position="72"/>
        <end position="89"/>
    </location>
</feature>
<feature type="transmembrane region" description="Helical" evidence="7">
    <location>
        <begin position="31"/>
        <end position="52"/>
    </location>
</feature>
<keyword evidence="3 7" id="KW-0808">Transferase</keyword>
<gene>
    <name evidence="7 8" type="primary">lgt</name>
    <name evidence="8" type="ORF">DEP93_02740</name>
</gene>
<dbReference type="EC" id="2.5.1.145" evidence="7"/>
<evidence type="ECO:0000256" key="5">
    <source>
        <dbReference type="ARBA" id="ARBA00022989"/>
    </source>
</evidence>
<dbReference type="GO" id="GO:0008961">
    <property type="term" value="F:phosphatidylglycerol-prolipoprotein diacylglyceryl transferase activity"/>
    <property type="evidence" value="ECO:0007669"/>
    <property type="project" value="UniProtKB-UniRule"/>
</dbReference>
<feature type="transmembrane region" description="Helical" evidence="7">
    <location>
        <begin position="6"/>
        <end position="24"/>
    </location>
</feature>
<comment type="subcellular location">
    <subcellularLocation>
        <location evidence="7">Cell membrane</location>
        <topology evidence="7">Multi-pass membrane protein</topology>
    </subcellularLocation>
</comment>
<dbReference type="HAMAP" id="MF_01147">
    <property type="entry name" value="Lgt"/>
    <property type="match status" value="1"/>
</dbReference>
<evidence type="ECO:0000256" key="3">
    <source>
        <dbReference type="ARBA" id="ARBA00022679"/>
    </source>
</evidence>
<evidence type="ECO:0000256" key="4">
    <source>
        <dbReference type="ARBA" id="ARBA00022692"/>
    </source>
</evidence>
<dbReference type="EMBL" id="DOZN01000018">
    <property type="protein sequence ID" value="HCC42364.1"/>
    <property type="molecule type" value="Genomic_DNA"/>
</dbReference>
<comment type="caution">
    <text evidence="8">The sequence shown here is derived from an EMBL/GenBank/DDBJ whole genome shotgun (WGS) entry which is preliminary data.</text>
</comment>
<dbReference type="Proteomes" id="UP000263336">
    <property type="component" value="Unassembled WGS sequence"/>
</dbReference>
<dbReference type="GO" id="GO:0005886">
    <property type="term" value="C:plasma membrane"/>
    <property type="evidence" value="ECO:0007669"/>
    <property type="project" value="UniProtKB-SubCell"/>
</dbReference>
<dbReference type="PANTHER" id="PTHR30589">
    <property type="entry name" value="PROLIPOPROTEIN DIACYLGLYCERYL TRANSFERASE"/>
    <property type="match status" value="1"/>
</dbReference>
<evidence type="ECO:0000256" key="7">
    <source>
        <dbReference type="HAMAP-Rule" id="MF_01147"/>
    </source>
</evidence>
<comment type="catalytic activity">
    <reaction evidence="7">
        <text>L-cysteinyl-[prolipoprotein] + a 1,2-diacyl-sn-glycero-3-phospho-(1'-sn-glycerol) = an S-1,2-diacyl-sn-glyceryl-L-cysteinyl-[prolipoprotein] + sn-glycerol 1-phosphate + H(+)</text>
        <dbReference type="Rhea" id="RHEA:56712"/>
        <dbReference type="Rhea" id="RHEA-COMP:14679"/>
        <dbReference type="Rhea" id="RHEA-COMP:14680"/>
        <dbReference type="ChEBI" id="CHEBI:15378"/>
        <dbReference type="ChEBI" id="CHEBI:29950"/>
        <dbReference type="ChEBI" id="CHEBI:57685"/>
        <dbReference type="ChEBI" id="CHEBI:64716"/>
        <dbReference type="ChEBI" id="CHEBI:140658"/>
        <dbReference type="EC" id="2.5.1.145"/>
    </reaction>
</comment>
<keyword evidence="8" id="KW-0449">Lipoprotein</keyword>
<comment type="pathway">
    <text evidence="7">Protein modification; lipoprotein biosynthesis (diacylglyceryl transfer).</text>
</comment>
<keyword evidence="4 7" id="KW-0812">Transmembrane</keyword>
<feature type="binding site" evidence="7">
    <location>
        <position position="116"/>
    </location>
    <ligand>
        <name>a 1,2-diacyl-sn-glycero-3-phospho-(1'-sn-glycerol)</name>
        <dbReference type="ChEBI" id="CHEBI:64716"/>
    </ligand>
</feature>
<dbReference type="PROSITE" id="PS01311">
    <property type="entry name" value="LGT"/>
    <property type="match status" value="1"/>
</dbReference>
<proteinExistence type="inferred from homology"/>
<feature type="transmembrane region" description="Helical" evidence="7">
    <location>
        <begin position="166"/>
        <end position="185"/>
    </location>
</feature>
<name>A0A3D0ZSH6_UNCKA</name>
<keyword evidence="6 7" id="KW-0472">Membrane</keyword>
<keyword evidence="2 7" id="KW-1003">Cell membrane</keyword>
<dbReference type="PANTHER" id="PTHR30589:SF0">
    <property type="entry name" value="PHOSPHATIDYLGLYCEROL--PROLIPOPROTEIN DIACYLGLYCERYL TRANSFERASE"/>
    <property type="match status" value="1"/>
</dbReference>